<evidence type="ECO:0000313" key="2">
    <source>
        <dbReference type="Proteomes" id="UP000269412"/>
    </source>
</evidence>
<sequence>MKNSKYIFICIYSFFISCNPSNKKLSKEQVQEIKDTYIPEEITYFYETVFFVDPEARDYKPFKGNTKICKWDTDIYIEVYGNKTEENIASLKKSIKSLNTLDLPIKLYLSNKKEGNNIHVYFGSKEYLEKELNKKLPQGFAFDNGFGDYEINSKGYNMKAIIGIEDSYESTESEASNRILEELTQVLGIPGDSYSHINSIFYQSRSPIADFKLINLDKKVLQLLYSKNIAVGLTMEEFYANFKEILPHTQLTNQAYLDFENFILKKEFSQETINLFLKTGFKESNYIINSPNIQKWHNNLEYTFKDKIAYVDSVLISRNITLINKLIGARKILYKKRKKYNANLTFYYEQEEKSFNQFSYTGKDMLRYQIYKGKILILNRDNKIEESAREKIILKQLLIVLGFKLQMENLESSEIFGKIDANTPLLSINDEELISLFFSETLKSGMTKDKIVKILEKHYTINKNELNTEEE</sequence>
<dbReference type="Proteomes" id="UP000269412">
    <property type="component" value="Unassembled WGS sequence"/>
</dbReference>
<dbReference type="InterPro" id="IPR021323">
    <property type="entry name" value="DUF2927"/>
</dbReference>
<organism evidence="1 2">
    <name type="scientific">Maribacter vaceletii</name>
    <dbReference type="NCBI Taxonomy" id="1206816"/>
    <lineage>
        <taxon>Bacteria</taxon>
        <taxon>Pseudomonadati</taxon>
        <taxon>Bacteroidota</taxon>
        <taxon>Flavobacteriia</taxon>
        <taxon>Flavobacteriales</taxon>
        <taxon>Flavobacteriaceae</taxon>
        <taxon>Maribacter</taxon>
    </lineage>
</organism>
<gene>
    <name evidence="1" type="ORF">CLV91_1554</name>
</gene>
<evidence type="ECO:0000313" key="1">
    <source>
        <dbReference type="EMBL" id="RKR12844.1"/>
    </source>
</evidence>
<proteinExistence type="predicted"/>
<dbReference type="RefSeq" id="WP_121065929.1">
    <property type="nucleotide sequence ID" value="NZ_RBIQ01000008.1"/>
</dbReference>
<dbReference type="PROSITE" id="PS51257">
    <property type="entry name" value="PROKAR_LIPOPROTEIN"/>
    <property type="match status" value="1"/>
</dbReference>
<comment type="caution">
    <text evidence="1">The sequence shown here is derived from an EMBL/GenBank/DDBJ whole genome shotgun (WGS) entry which is preliminary data.</text>
</comment>
<dbReference type="AlphaFoldDB" id="A0A495E7F1"/>
<dbReference type="Pfam" id="PF11150">
    <property type="entry name" value="DUF2927"/>
    <property type="match status" value="1"/>
</dbReference>
<evidence type="ECO:0008006" key="3">
    <source>
        <dbReference type="Google" id="ProtNLM"/>
    </source>
</evidence>
<name>A0A495E7F1_9FLAO</name>
<keyword evidence="2" id="KW-1185">Reference proteome</keyword>
<accession>A0A495E7F1</accession>
<reference evidence="1 2" key="1">
    <citation type="submission" date="2018-10" db="EMBL/GenBank/DDBJ databases">
        <title>Genomic Encyclopedia of Archaeal and Bacterial Type Strains, Phase II (KMG-II): from individual species to whole genera.</title>
        <authorList>
            <person name="Goeker M."/>
        </authorList>
    </citation>
    <scope>NUCLEOTIDE SEQUENCE [LARGE SCALE GENOMIC DNA]</scope>
    <source>
        <strain evidence="1 2">DSM 25230</strain>
    </source>
</reference>
<protein>
    <recommendedName>
        <fullName evidence="3">Lipoprotein</fullName>
    </recommendedName>
</protein>
<dbReference type="OrthoDB" id="1489464at2"/>
<dbReference type="EMBL" id="RBIQ01000008">
    <property type="protein sequence ID" value="RKR12844.1"/>
    <property type="molecule type" value="Genomic_DNA"/>
</dbReference>